<evidence type="ECO:0000256" key="1">
    <source>
        <dbReference type="SAM" id="MobiDB-lite"/>
    </source>
</evidence>
<organism evidence="2 3">
    <name type="scientific">Acanthoscelides obtectus</name>
    <name type="common">Bean weevil</name>
    <name type="synonym">Bruchus obtectus</name>
    <dbReference type="NCBI Taxonomy" id="200917"/>
    <lineage>
        <taxon>Eukaryota</taxon>
        <taxon>Metazoa</taxon>
        <taxon>Ecdysozoa</taxon>
        <taxon>Arthropoda</taxon>
        <taxon>Hexapoda</taxon>
        <taxon>Insecta</taxon>
        <taxon>Pterygota</taxon>
        <taxon>Neoptera</taxon>
        <taxon>Endopterygota</taxon>
        <taxon>Coleoptera</taxon>
        <taxon>Polyphaga</taxon>
        <taxon>Cucujiformia</taxon>
        <taxon>Chrysomeloidea</taxon>
        <taxon>Chrysomelidae</taxon>
        <taxon>Bruchinae</taxon>
        <taxon>Bruchini</taxon>
        <taxon>Acanthoscelides</taxon>
    </lineage>
</organism>
<accession>A0A9P0Q4V2</accession>
<dbReference type="AlphaFoldDB" id="A0A9P0Q4V2"/>
<feature type="compositionally biased region" description="Acidic residues" evidence="1">
    <location>
        <begin position="14"/>
        <end position="33"/>
    </location>
</feature>
<name>A0A9P0Q4V2_ACAOB</name>
<protein>
    <submittedName>
        <fullName evidence="2">Uncharacterized protein</fullName>
    </submittedName>
</protein>
<feature type="region of interest" description="Disordered" evidence="1">
    <location>
        <begin position="1"/>
        <end position="39"/>
    </location>
</feature>
<reference evidence="2" key="1">
    <citation type="submission" date="2022-03" db="EMBL/GenBank/DDBJ databases">
        <authorList>
            <person name="Sayadi A."/>
        </authorList>
    </citation>
    <scope>NUCLEOTIDE SEQUENCE</scope>
</reference>
<proteinExistence type="predicted"/>
<evidence type="ECO:0000313" key="2">
    <source>
        <dbReference type="EMBL" id="CAH2009005.1"/>
    </source>
</evidence>
<dbReference type="Proteomes" id="UP001152888">
    <property type="component" value="Unassembled WGS sequence"/>
</dbReference>
<keyword evidence="3" id="KW-1185">Reference proteome</keyword>
<dbReference type="EMBL" id="CAKOFQ010007846">
    <property type="protein sequence ID" value="CAH2009005.1"/>
    <property type="molecule type" value="Genomic_DNA"/>
</dbReference>
<sequence length="74" mass="8821">MIKQRKRNKKYESSESESDEEESRNSSDDEISEKDENRCQECTENYYKTTSKEDWIPTLLFLDARVLHNVQTAL</sequence>
<comment type="caution">
    <text evidence="2">The sequence shown here is derived from an EMBL/GenBank/DDBJ whole genome shotgun (WGS) entry which is preliminary data.</text>
</comment>
<gene>
    <name evidence="2" type="ORF">ACAOBT_LOCUS30565</name>
</gene>
<evidence type="ECO:0000313" key="3">
    <source>
        <dbReference type="Proteomes" id="UP001152888"/>
    </source>
</evidence>